<protein>
    <submittedName>
        <fullName evidence="2">Uncharacterized protein LOC104727985</fullName>
    </submittedName>
</protein>
<name>A0ABM0US39_CAMSA</name>
<sequence>MIIRRRRNRIESLKNNAGVWISAIEELEDLAIAYYQRLYSLVDVDVVVESLPQVGFPSLTVMEKNSLARPYTEAEVESAVKGMGKFKAPSPDGYQPVFYQECWDIVGMSVTHFVLEFFATNTLPEGTNDALDPTIETGNDHSYRPCSVELHSGRLSTDNILVVQEAVHSMRRKKGHKGWMFTRELEELDNVMCYESVFDTIMEWLCHLIEFSTTAKEWKPICLSRNGPKLSHICFANDIILFVEASVAQIRVIRRVLERFCVASGQKVSLEKSKIFYSENVSRDLAQQISTESGIKATRELGKYMGMHVLHKRINKDTFGEVLERVASRLSGWRGRFLSLAGRVTLTKAVLSFIPVHTMSTILLPQSALEKLDRLSRSFLWGSTTDKHKQYLLAWDCVYLPKLAGGLGIRSAKQMNVALLAKVGWQLLHDKVSIWARVLRSKYKVGDIRDGTWLVAKSSWSSTWRSVGRGLREGVAPCISWVLGDGRSVRFWKECWLTNSPLCDLLEREQPAGYDSVTVRDLWKSDSG</sequence>
<keyword evidence="1" id="KW-1185">Reference proteome</keyword>
<gene>
    <name evidence="2" type="primary">LOC104727985</name>
</gene>
<dbReference type="GeneID" id="104727985"/>
<proteinExistence type="predicted"/>
<organism evidence="1 2">
    <name type="scientific">Camelina sativa</name>
    <name type="common">False flax</name>
    <name type="synonym">Myagrum sativum</name>
    <dbReference type="NCBI Taxonomy" id="90675"/>
    <lineage>
        <taxon>Eukaryota</taxon>
        <taxon>Viridiplantae</taxon>
        <taxon>Streptophyta</taxon>
        <taxon>Embryophyta</taxon>
        <taxon>Tracheophyta</taxon>
        <taxon>Spermatophyta</taxon>
        <taxon>Magnoliopsida</taxon>
        <taxon>eudicotyledons</taxon>
        <taxon>Gunneridae</taxon>
        <taxon>Pentapetalae</taxon>
        <taxon>rosids</taxon>
        <taxon>malvids</taxon>
        <taxon>Brassicales</taxon>
        <taxon>Brassicaceae</taxon>
        <taxon>Camelineae</taxon>
        <taxon>Camelina</taxon>
    </lineage>
</organism>
<reference evidence="2" key="2">
    <citation type="submission" date="2025-08" db="UniProtKB">
        <authorList>
            <consortium name="RefSeq"/>
        </authorList>
    </citation>
    <scope>IDENTIFICATION</scope>
    <source>
        <tissue evidence="2">Leaf</tissue>
    </source>
</reference>
<accession>A0ABM0US39</accession>
<reference evidence="1" key="1">
    <citation type="journal article" date="2014" name="Nat. Commun.">
        <title>The emerging biofuel crop Camelina sativa retains a highly undifferentiated hexaploid genome structure.</title>
        <authorList>
            <person name="Kagale S."/>
            <person name="Koh C."/>
            <person name="Nixon J."/>
            <person name="Bollina V."/>
            <person name="Clarke W.E."/>
            <person name="Tuteja R."/>
            <person name="Spillane C."/>
            <person name="Robinson S.J."/>
            <person name="Links M.G."/>
            <person name="Clarke C."/>
            <person name="Higgins E.E."/>
            <person name="Huebert T."/>
            <person name="Sharpe A.G."/>
            <person name="Parkin I.A."/>
        </authorList>
    </citation>
    <scope>NUCLEOTIDE SEQUENCE [LARGE SCALE GENOMIC DNA]</scope>
    <source>
        <strain evidence="1">cv. DH55</strain>
    </source>
</reference>
<dbReference type="PANTHER" id="PTHR33116">
    <property type="entry name" value="REVERSE TRANSCRIPTASE ZINC-BINDING DOMAIN-CONTAINING PROTEIN-RELATED-RELATED"/>
    <property type="match status" value="1"/>
</dbReference>
<evidence type="ECO:0000313" key="2">
    <source>
        <dbReference type="RefSeq" id="XP_010445335.1"/>
    </source>
</evidence>
<dbReference type="PANTHER" id="PTHR33116:SF70">
    <property type="entry name" value="NON-LTR RETROELEMENT REVERSE TRANSCRIPTASE-LIKE PROTEIN"/>
    <property type="match status" value="1"/>
</dbReference>
<dbReference type="RefSeq" id="XP_010445335.1">
    <property type="nucleotide sequence ID" value="XM_010447033.1"/>
</dbReference>
<evidence type="ECO:0000313" key="1">
    <source>
        <dbReference type="Proteomes" id="UP000694864"/>
    </source>
</evidence>
<dbReference type="Proteomes" id="UP000694864">
    <property type="component" value="Chromosome 11"/>
</dbReference>